<dbReference type="InterPro" id="IPR036165">
    <property type="entry name" value="YefM-like_sf"/>
</dbReference>
<comment type="similarity">
    <text evidence="1">Belongs to the phD/YefM antitoxin family.</text>
</comment>
<comment type="caution">
    <text evidence="2">The sequence shown here is derived from an EMBL/GenBank/DDBJ whole genome shotgun (WGS) entry which is preliminary data.</text>
</comment>
<sequence>MHSTTLSSREFEENFAHAAQAANDGPVFITEQGTTRCVLLNFDNYQRLIREHRNMARLLSVPDMAASVEFDPPRSQETARAADFS</sequence>
<dbReference type="Proteomes" id="UP000297729">
    <property type="component" value="Unassembled WGS sequence"/>
</dbReference>
<evidence type="ECO:0000313" key="2">
    <source>
        <dbReference type="EMBL" id="TFW26030.1"/>
    </source>
</evidence>
<organism evidence="2 3">
    <name type="scientific">Duganella callida</name>
    <dbReference type="NCBI Taxonomy" id="2561932"/>
    <lineage>
        <taxon>Bacteria</taxon>
        <taxon>Pseudomonadati</taxon>
        <taxon>Pseudomonadota</taxon>
        <taxon>Betaproteobacteria</taxon>
        <taxon>Burkholderiales</taxon>
        <taxon>Oxalobacteraceae</taxon>
        <taxon>Telluria group</taxon>
        <taxon>Duganella</taxon>
    </lineage>
</organism>
<proteinExistence type="inferred from homology"/>
<dbReference type="EMBL" id="SPVG01000083">
    <property type="protein sequence ID" value="TFW26030.1"/>
    <property type="molecule type" value="Genomic_DNA"/>
</dbReference>
<dbReference type="SUPFAM" id="SSF143120">
    <property type="entry name" value="YefM-like"/>
    <property type="match status" value="1"/>
</dbReference>
<gene>
    <name evidence="2" type="ORF">E4L98_08755</name>
</gene>
<keyword evidence="3" id="KW-1185">Reference proteome</keyword>
<dbReference type="AlphaFoldDB" id="A0A4Y9SJD1"/>
<accession>A0A4Y9SJD1</accession>
<protein>
    <submittedName>
        <fullName evidence="2">Type II toxin-antitoxin system Phd/YefM family antitoxin</fullName>
    </submittedName>
</protein>
<name>A0A4Y9SJD1_9BURK</name>
<reference evidence="2 3" key="1">
    <citation type="submission" date="2019-03" db="EMBL/GenBank/DDBJ databases">
        <title>Draft Genome Sequence of Duganella callidus sp. nov., a Novel Duganella Species Isolated from Cultivated Soil.</title>
        <authorList>
            <person name="Raths R."/>
            <person name="Peta V."/>
            <person name="Bucking H."/>
        </authorList>
    </citation>
    <scope>NUCLEOTIDE SEQUENCE [LARGE SCALE GENOMIC DNA]</scope>
    <source>
        <strain evidence="2 3">DN04</strain>
    </source>
</reference>
<evidence type="ECO:0000313" key="3">
    <source>
        <dbReference type="Proteomes" id="UP000297729"/>
    </source>
</evidence>
<dbReference type="RefSeq" id="WP_135201178.1">
    <property type="nucleotide sequence ID" value="NZ_SPVG01000083.1"/>
</dbReference>
<evidence type="ECO:0000256" key="1">
    <source>
        <dbReference type="ARBA" id="ARBA00009981"/>
    </source>
</evidence>
<dbReference type="OrthoDB" id="72009at2"/>